<dbReference type="Proteomes" id="UP000736672">
    <property type="component" value="Unassembled WGS sequence"/>
</dbReference>
<reference evidence="2" key="1">
    <citation type="journal article" date="2021" name="Nat. Commun.">
        <title>Genetic determinants of endophytism in the Arabidopsis root mycobiome.</title>
        <authorList>
            <person name="Mesny F."/>
            <person name="Miyauchi S."/>
            <person name="Thiergart T."/>
            <person name="Pickel B."/>
            <person name="Atanasova L."/>
            <person name="Karlsson M."/>
            <person name="Huettel B."/>
            <person name="Barry K.W."/>
            <person name="Haridas S."/>
            <person name="Chen C."/>
            <person name="Bauer D."/>
            <person name="Andreopoulos W."/>
            <person name="Pangilinan J."/>
            <person name="LaButti K."/>
            <person name="Riley R."/>
            <person name="Lipzen A."/>
            <person name="Clum A."/>
            <person name="Drula E."/>
            <person name="Henrissat B."/>
            <person name="Kohler A."/>
            <person name="Grigoriev I.V."/>
            <person name="Martin F.M."/>
            <person name="Hacquard S."/>
        </authorList>
    </citation>
    <scope>NUCLEOTIDE SEQUENCE</scope>
    <source>
        <strain evidence="2">FSSC 5 MPI-SDFR-AT-0091</strain>
    </source>
</reference>
<feature type="chain" id="PRO_5040366596" evidence="1">
    <location>
        <begin position="18"/>
        <end position="87"/>
    </location>
</feature>
<gene>
    <name evidence="2" type="ORF">B0J15DRAFT_545334</name>
</gene>
<dbReference type="EMBL" id="JAGTJS010000005">
    <property type="protein sequence ID" value="KAH7268472.1"/>
    <property type="molecule type" value="Genomic_DNA"/>
</dbReference>
<name>A0A9P9KTX7_FUSSL</name>
<keyword evidence="1" id="KW-0732">Signal</keyword>
<proteinExistence type="predicted"/>
<accession>A0A9P9KTX7</accession>
<evidence type="ECO:0000313" key="2">
    <source>
        <dbReference type="EMBL" id="KAH7268472.1"/>
    </source>
</evidence>
<dbReference type="AlphaFoldDB" id="A0A9P9KTX7"/>
<sequence length="87" mass="9375">MKFSTAAILSLATGAIAMPWSTQPRNSHGEITLRVKVGESPAKARLAKTDICWLLCASDEIQCPEGWYASQQGECWTCCRGSGDLGL</sequence>
<organism evidence="2 3">
    <name type="scientific">Fusarium solani</name>
    <name type="common">Filamentous fungus</name>
    <dbReference type="NCBI Taxonomy" id="169388"/>
    <lineage>
        <taxon>Eukaryota</taxon>
        <taxon>Fungi</taxon>
        <taxon>Dikarya</taxon>
        <taxon>Ascomycota</taxon>
        <taxon>Pezizomycotina</taxon>
        <taxon>Sordariomycetes</taxon>
        <taxon>Hypocreomycetidae</taxon>
        <taxon>Hypocreales</taxon>
        <taxon>Nectriaceae</taxon>
        <taxon>Fusarium</taxon>
        <taxon>Fusarium solani species complex</taxon>
    </lineage>
</organism>
<keyword evidence="3" id="KW-1185">Reference proteome</keyword>
<evidence type="ECO:0000313" key="3">
    <source>
        <dbReference type="Proteomes" id="UP000736672"/>
    </source>
</evidence>
<evidence type="ECO:0000256" key="1">
    <source>
        <dbReference type="SAM" id="SignalP"/>
    </source>
</evidence>
<comment type="caution">
    <text evidence="2">The sequence shown here is derived from an EMBL/GenBank/DDBJ whole genome shotgun (WGS) entry which is preliminary data.</text>
</comment>
<feature type="signal peptide" evidence="1">
    <location>
        <begin position="1"/>
        <end position="17"/>
    </location>
</feature>
<dbReference type="OrthoDB" id="4581360at2759"/>
<protein>
    <submittedName>
        <fullName evidence="2">Uncharacterized protein</fullName>
    </submittedName>
</protein>